<evidence type="ECO:0000313" key="3">
    <source>
        <dbReference type="Proteomes" id="UP000326936"/>
    </source>
</evidence>
<evidence type="ECO:0000313" key="2">
    <source>
        <dbReference type="EMBL" id="QFT26233.1"/>
    </source>
</evidence>
<feature type="coiled-coil region" evidence="1">
    <location>
        <begin position="57"/>
        <end position="84"/>
    </location>
</feature>
<reference evidence="2 3" key="1">
    <citation type="submission" date="2019-10" db="EMBL/GenBank/DDBJ databases">
        <title>Complete genome sequence of Vibrio sp. strain THAF100, isolated from non-filtered water from the water column of tank 6 of a marine aquarium containing stony-coral fragments. Water maintained at 26 degree C.</title>
        <authorList>
            <person name="Ruckert C."/>
            <person name="Franco A."/>
            <person name="Kalinowski J."/>
            <person name="Glaeser S."/>
        </authorList>
    </citation>
    <scope>NUCLEOTIDE SEQUENCE [LARGE SCALE GENOMIC DNA]</scope>
    <source>
        <strain evidence="2 3">THAF100</strain>
    </source>
</reference>
<dbReference type="OrthoDB" id="6264466at2"/>
<proteinExistence type="predicted"/>
<organism evidence="2 3">
    <name type="scientific">Vibrio aquimaris</name>
    <dbReference type="NCBI Taxonomy" id="2587862"/>
    <lineage>
        <taxon>Bacteria</taxon>
        <taxon>Pseudomonadati</taxon>
        <taxon>Pseudomonadota</taxon>
        <taxon>Gammaproteobacteria</taxon>
        <taxon>Vibrionales</taxon>
        <taxon>Vibrionaceae</taxon>
        <taxon>Vibrio</taxon>
    </lineage>
</organism>
<gene>
    <name evidence="2" type="ORF">FIV01_07315</name>
</gene>
<dbReference type="EMBL" id="CP045350">
    <property type="protein sequence ID" value="QFT26233.1"/>
    <property type="molecule type" value="Genomic_DNA"/>
</dbReference>
<protein>
    <submittedName>
        <fullName evidence="2">Uncharacterized protein</fullName>
    </submittedName>
</protein>
<sequence length="220" mass="25265">MSPFFISATCCELKKMGETVSRQAIESAVRSSNSESKARTRIATIVRCARIKRDNAHKHAEKIIQDATNEARQLQEEWKKEARQQAASDAVTWLLDKENIERNLIDSLKERIRQQMRTVIEKWSSTQDISQFMIKRLTDQVAQQSSQHDLTLFVPQELYPVMEDAFGEQLQVKVKSELHDAQAELSSEYLVIRLDLDLQLQLLLDSFSENRALTQIASGD</sequence>
<dbReference type="KEGG" id="vaq:FIV01_07315"/>
<dbReference type="Proteomes" id="UP000326936">
    <property type="component" value="Chromosome"/>
</dbReference>
<keyword evidence="1" id="KW-0175">Coiled coil</keyword>
<keyword evidence="3" id="KW-1185">Reference proteome</keyword>
<evidence type="ECO:0000256" key="1">
    <source>
        <dbReference type="SAM" id="Coils"/>
    </source>
</evidence>
<name>A0A5P9CK02_9VIBR</name>
<dbReference type="AlphaFoldDB" id="A0A5P9CK02"/>
<accession>A0A5P9CK02</accession>
<dbReference type="RefSeq" id="WP_152430407.1">
    <property type="nucleotide sequence ID" value="NZ_CBCSDK010000004.1"/>
</dbReference>